<comment type="caution">
    <text evidence="2">The sequence shown here is derived from an EMBL/GenBank/DDBJ whole genome shotgun (WGS) entry which is preliminary data.</text>
</comment>
<feature type="compositionally biased region" description="Polar residues" evidence="1">
    <location>
        <begin position="731"/>
        <end position="744"/>
    </location>
</feature>
<accession>A0A8H7Y6X3</accession>
<feature type="compositionally biased region" description="Polar residues" evidence="1">
    <location>
        <begin position="27"/>
        <end position="38"/>
    </location>
</feature>
<feature type="region of interest" description="Disordered" evidence="1">
    <location>
        <begin position="1"/>
        <end position="371"/>
    </location>
</feature>
<feature type="compositionally biased region" description="Basic residues" evidence="1">
    <location>
        <begin position="1"/>
        <end position="13"/>
    </location>
</feature>
<feature type="compositionally biased region" description="Polar residues" evidence="1">
    <location>
        <begin position="133"/>
        <end position="149"/>
    </location>
</feature>
<dbReference type="AlphaFoldDB" id="A0A8H7Y6X3"/>
<name>A0A8H7Y6X3_PSICU</name>
<proteinExistence type="predicted"/>
<sequence>MGKKNNKNNKAKGKPQSPSVKIPPTPISATQNTPVTSNGKKKTFADSQSNLGSPYHTPLTSPSTPTADLPSNDLVVQKSSDSAETQKHDASDRLPDPDTEAEQDHSQEQSNGEQSLGGISGPESNLEPGPKQETASDTGQAVFSPNDANQHQEDPIPPTLGDTEELLTEGKQEPSQQSHGDDVPREQVSAVLPKPDPDPEETLKWDSLNVKRVESPSGPGNSLNEHADTIEAPGLIEEQGMPEGQTEGRDNTYDSQTGYIEAFGPSPEVAGQTEVQVEAETLDTKSHSATTEDQTQAQHEAEGIRTGEELASVNTEAEDYRDANIQPEAVVESKAEVELQTGEDANVDPANAMAEASTNAQTEADPGINAKPDLVDEVKLVTEAQVDIEGQENHRTEDANSGSEFLTETGLQDVQCQSDNREDLVIGAADGRGEADGEAFKKAEVGAMIVASDLGAGLEDHAEILAGSEAKTEVVGETEEEEAGITTEGYPDVDTIDPKPQAEENGQDVSPEVPDAAGLANTAVGFQSETQPVSVTEISVDMKDTVEIEETLSAVGFDEHHQPMDEKKFEADRMEGELTESQGITAMRELEAENEVVADEELSSQETAVEGHAEEVVEHEDEVEMEVEADIEGGYEMRFTEDDEETENAINTDVHAAVKGQEVVEERAEAQFQANAAVEETHDEEDSDIQIEIEEAPSEECVADEVAASEALMGERVETPAHIVQNPPLPSSTDQSQEPSPTLSLSVDDVASKDILAIANVLANMKSALMSMSEAFGRLGDQVEGMVSLSVDIKAADQIRQLQVMFGNKIAKHKADIESLRIFLKSKIKEVVEEKIRSHLYELVKDSIQHRIEEKVRDQLSVQIPQDLRKQVISHKRQILQIKTNLHNSEARHHNSLQTVPGPNARLRPLLRPLPTPEQSPIIHISRSSSLETSTLATPTTAFPQVPAPTPIKRVTSSSLRSALMPETVPPTPSVHFPRDLSALFALSQDETRRLLREYGLDSATSSPVRETVRPRGLSIVSEESTNAGHNNKFDLEEGSEAHAKDMNKLMSHFGVRSFYASYLLIGLSELKVPFLMIPGPKEKIDQAAPLSSRSRRKLLTPLIIK</sequence>
<gene>
    <name evidence="2" type="ORF">JR316_001957</name>
</gene>
<feature type="compositionally biased region" description="Basic and acidic residues" evidence="1">
    <location>
        <begin position="299"/>
        <end position="308"/>
    </location>
</feature>
<feature type="region of interest" description="Disordered" evidence="1">
    <location>
        <begin position="469"/>
        <end position="493"/>
    </location>
</feature>
<organism evidence="2">
    <name type="scientific">Psilocybe cubensis</name>
    <name type="common">Psychedelic mushroom</name>
    <name type="synonym">Stropharia cubensis</name>
    <dbReference type="NCBI Taxonomy" id="181762"/>
    <lineage>
        <taxon>Eukaryota</taxon>
        <taxon>Fungi</taxon>
        <taxon>Dikarya</taxon>
        <taxon>Basidiomycota</taxon>
        <taxon>Agaricomycotina</taxon>
        <taxon>Agaricomycetes</taxon>
        <taxon>Agaricomycetidae</taxon>
        <taxon>Agaricales</taxon>
        <taxon>Agaricineae</taxon>
        <taxon>Strophariaceae</taxon>
        <taxon>Psilocybe</taxon>
    </lineage>
</organism>
<feature type="compositionally biased region" description="Polar residues" evidence="1">
    <location>
        <begin position="287"/>
        <end position="298"/>
    </location>
</feature>
<dbReference type="EMBL" id="JAFIQS010000002">
    <property type="protein sequence ID" value="KAG5172456.1"/>
    <property type="molecule type" value="Genomic_DNA"/>
</dbReference>
<feature type="compositionally biased region" description="Basic and acidic residues" evidence="1">
    <location>
        <begin position="84"/>
        <end position="107"/>
    </location>
</feature>
<feature type="region of interest" description="Disordered" evidence="1">
    <location>
        <begin position="723"/>
        <end position="744"/>
    </location>
</feature>
<evidence type="ECO:0000256" key="1">
    <source>
        <dbReference type="SAM" id="MobiDB-lite"/>
    </source>
</evidence>
<reference evidence="2" key="1">
    <citation type="submission" date="2021-02" db="EMBL/GenBank/DDBJ databases">
        <title>Psilocybe cubensis genome.</title>
        <authorList>
            <person name="Mckernan K.J."/>
            <person name="Crawford S."/>
            <person name="Trippe A."/>
            <person name="Kane L.T."/>
            <person name="Mclaughlin S."/>
        </authorList>
    </citation>
    <scope>NUCLEOTIDE SEQUENCE [LARGE SCALE GENOMIC DNA]</scope>
    <source>
        <strain evidence="2">MGC-MH-2018</strain>
    </source>
</reference>
<protein>
    <submittedName>
        <fullName evidence="2">Uncharacterized protein</fullName>
    </submittedName>
</protein>
<feature type="compositionally biased region" description="Polar residues" evidence="1">
    <location>
        <begin position="45"/>
        <end position="66"/>
    </location>
</feature>
<feature type="compositionally biased region" description="Basic and acidic residues" evidence="1">
    <location>
        <begin position="195"/>
        <end position="214"/>
    </location>
</feature>
<evidence type="ECO:0000313" key="2">
    <source>
        <dbReference type="EMBL" id="KAG5172456.1"/>
    </source>
</evidence>